<dbReference type="SUPFAM" id="SSF54427">
    <property type="entry name" value="NTF2-like"/>
    <property type="match status" value="1"/>
</dbReference>
<dbReference type="Gene3D" id="3.10.450.50">
    <property type="match status" value="1"/>
</dbReference>
<organism evidence="2 3">
    <name type="scientific">Neoarthrinium moseri</name>
    <dbReference type="NCBI Taxonomy" id="1658444"/>
    <lineage>
        <taxon>Eukaryota</taxon>
        <taxon>Fungi</taxon>
        <taxon>Dikarya</taxon>
        <taxon>Ascomycota</taxon>
        <taxon>Pezizomycotina</taxon>
        <taxon>Sordariomycetes</taxon>
        <taxon>Xylariomycetidae</taxon>
        <taxon>Amphisphaeriales</taxon>
        <taxon>Apiosporaceae</taxon>
        <taxon>Neoarthrinium</taxon>
    </lineage>
</organism>
<evidence type="ECO:0000313" key="3">
    <source>
        <dbReference type="Proteomes" id="UP000829685"/>
    </source>
</evidence>
<dbReference type="Pfam" id="PF12680">
    <property type="entry name" value="SnoaL_2"/>
    <property type="match status" value="1"/>
</dbReference>
<protein>
    <recommendedName>
        <fullName evidence="1">SnoaL-like domain-containing protein</fullName>
    </recommendedName>
</protein>
<keyword evidence="3" id="KW-1185">Reference proteome</keyword>
<gene>
    <name evidence="2" type="ORF">JX265_011729</name>
</gene>
<sequence length="152" mass="17873">MTRPEVAAEIDQIYKEQLKDQPKNHGPEEIKRCRALIELFLETFKYRNYARTREMVHPDYIQHNATLGTGVESIIEFAERSWSDGKVMPEIRWNRMFVDGDYVIAHTKIMEGPHGLKGVEYMRYQNGLFVEHWDVIEPVLPPEQHKNSNGVF</sequence>
<reference evidence="2" key="1">
    <citation type="submission" date="2021-03" db="EMBL/GenBank/DDBJ databases">
        <title>Revisited historic fungal species revealed as producer of novel bioactive compounds through whole genome sequencing and comparative genomics.</title>
        <authorList>
            <person name="Vignolle G.A."/>
            <person name="Hochenegger N."/>
            <person name="Mach R.L."/>
            <person name="Mach-Aigner A.R."/>
            <person name="Javad Rahimi M."/>
            <person name="Salim K.A."/>
            <person name="Chan C.M."/>
            <person name="Lim L.B.L."/>
            <person name="Cai F."/>
            <person name="Druzhinina I.S."/>
            <person name="U'Ren J.M."/>
            <person name="Derntl C."/>
        </authorList>
    </citation>
    <scope>NUCLEOTIDE SEQUENCE</scope>
    <source>
        <strain evidence="2">TUCIM 5799</strain>
    </source>
</reference>
<dbReference type="InterPro" id="IPR032710">
    <property type="entry name" value="NTF2-like_dom_sf"/>
</dbReference>
<name>A0A9P9WBQ6_9PEZI</name>
<dbReference type="EMBL" id="JAFIMR010000045">
    <property type="protein sequence ID" value="KAI1856217.1"/>
    <property type="molecule type" value="Genomic_DNA"/>
</dbReference>
<evidence type="ECO:0000313" key="2">
    <source>
        <dbReference type="EMBL" id="KAI1856217.1"/>
    </source>
</evidence>
<feature type="domain" description="SnoaL-like" evidence="1">
    <location>
        <begin position="38"/>
        <end position="132"/>
    </location>
</feature>
<dbReference type="AlphaFoldDB" id="A0A9P9WBQ6"/>
<dbReference type="Proteomes" id="UP000829685">
    <property type="component" value="Unassembled WGS sequence"/>
</dbReference>
<accession>A0A9P9WBQ6</accession>
<proteinExistence type="predicted"/>
<dbReference type="InterPro" id="IPR037401">
    <property type="entry name" value="SnoaL-like"/>
</dbReference>
<evidence type="ECO:0000259" key="1">
    <source>
        <dbReference type="Pfam" id="PF12680"/>
    </source>
</evidence>
<comment type="caution">
    <text evidence="2">The sequence shown here is derived from an EMBL/GenBank/DDBJ whole genome shotgun (WGS) entry which is preliminary data.</text>
</comment>